<dbReference type="InterPro" id="IPR007354">
    <property type="entry name" value="CruF-like"/>
</dbReference>
<feature type="transmembrane region" description="Helical" evidence="1">
    <location>
        <begin position="9"/>
        <end position="29"/>
    </location>
</feature>
<evidence type="ECO:0008006" key="4">
    <source>
        <dbReference type="Google" id="ProtNLM"/>
    </source>
</evidence>
<sequence length="213" mass="24834">MKFLIKNKIWIAIGLIWLFHLSGIIGVSLGYQDWFITKTPLNLFICLILFLWTFPMNTQKKILVFIAFFFLGMFSEWLGVNYGLLFGEYYYGSNFGPKVDGVPLLIGCFWALLAFITASMTEPLKLPIWIKLMLSSSLMVLLDFFMEQNAPKFNFWYFGGHVPVKNYVTWFIMGLLMHIVIWKTKIKGNTSVSYNLYLAHLIFFGFFYLLSVI</sequence>
<reference evidence="2 3" key="1">
    <citation type="submission" date="2015-04" db="EMBL/GenBank/DDBJ databases">
        <title>Complete genome of flavobacterium.</title>
        <authorList>
            <person name="Kwon Y.M."/>
            <person name="Kim S.-J."/>
        </authorList>
    </citation>
    <scope>NUCLEOTIDE SEQUENCE [LARGE SCALE GENOMIC DNA]</scope>
    <source>
        <strain evidence="2 3">DK169</strain>
    </source>
</reference>
<feature type="transmembrane region" description="Helical" evidence="1">
    <location>
        <begin position="166"/>
        <end position="182"/>
    </location>
</feature>
<name>A0A0Q1BXZ0_9FLAO</name>
<dbReference type="OrthoDB" id="9811293at2"/>
<dbReference type="STRING" id="346185.AAY42_06560"/>
<feature type="transmembrane region" description="Helical" evidence="1">
    <location>
        <begin position="62"/>
        <end position="82"/>
    </location>
</feature>
<dbReference type="AlphaFoldDB" id="A0A0Q1BXZ0"/>
<dbReference type="Pfam" id="PF04240">
    <property type="entry name" value="Caroten_synth"/>
    <property type="match status" value="1"/>
</dbReference>
<feature type="transmembrane region" description="Helical" evidence="1">
    <location>
        <begin position="35"/>
        <end position="55"/>
    </location>
</feature>
<gene>
    <name evidence="2" type="ORF">AAY42_06560</name>
</gene>
<keyword evidence="1" id="KW-0472">Membrane</keyword>
<dbReference type="EMBL" id="LCTZ01000002">
    <property type="protein sequence ID" value="KQC29582.1"/>
    <property type="molecule type" value="Genomic_DNA"/>
</dbReference>
<feature type="transmembrane region" description="Helical" evidence="1">
    <location>
        <begin position="194"/>
        <end position="211"/>
    </location>
</feature>
<evidence type="ECO:0000256" key="1">
    <source>
        <dbReference type="SAM" id="Phobius"/>
    </source>
</evidence>
<keyword evidence="1" id="KW-0812">Transmembrane</keyword>
<evidence type="ECO:0000313" key="2">
    <source>
        <dbReference type="EMBL" id="KQC29582.1"/>
    </source>
</evidence>
<dbReference type="PANTHER" id="PTHR39419:SF1">
    <property type="entry name" value="SLL0814 PROTEIN"/>
    <property type="match status" value="1"/>
</dbReference>
<comment type="caution">
    <text evidence="2">The sequence shown here is derived from an EMBL/GenBank/DDBJ whole genome shotgun (WGS) entry which is preliminary data.</text>
</comment>
<keyword evidence="1" id="KW-1133">Transmembrane helix</keyword>
<keyword evidence="3" id="KW-1185">Reference proteome</keyword>
<proteinExistence type="predicted"/>
<accession>A0A0Q1BXZ0</accession>
<organism evidence="2 3">
    <name type="scientific">Flagellimonas eckloniae</name>
    <dbReference type="NCBI Taxonomy" id="346185"/>
    <lineage>
        <taxon>Bacteria</taxon>
        <taxon>Pseudomonadati</taxon>
        <taxon>Bacteroidota</taxon>
        <taxon>Flavobacteriia</taxon>
        <taxon>Flavobacteriales</taxon>
        <taxon>Flavobacteriaceae</taxon>
        <taxon>Flagellimonas</taxon>
    </lineage>
</organism>
<evidence type="ECO:0000313" key="3">
    <source>
        <dbReference type="Proteomes" id="UP000050827"/>
    </source>
</evidence>
<feature type="transmembrane region" description="Helical" evidence="1">
    <location>
        <begin position="128"/>
        <end position="146"/>
    </location>
</feature>
<feature type="transmembrane region" description="Helical" evidence="1">
    <location>
        <begin position="102"/>
        <end position="121"/>
    </location>
</feature>
<protein>
    <recommendedName>
        <fullName evidence="4">Carotenoid biosynthesis protein</fullName>
    </recommendedName>
</protein>
<dbReference type="RefSeq" id="WP_055393500.1">
    <property type="nucleotide sequence ID" value="NZ_LCTZ01000002.1"/>
</dbReference>
<dbReference type="Proteomes" id="UP000050827">
    <property type="component" value="Unassembled WGS sequence"/>
</dbReference>
<dbReference type="PANTHER" id="PTHR39419">
    <property type="entry name" value="SLL0814 PROTEIN"/>
    <property type="match status" value="1"/>
</dbReference>